<keyword evidence="1" id="KW-1133">Transmembrane helix</keyword>
<dbReference type="Proteomes" id="UP000269265">
    <property type="component" value="Unassembled WGS sequence"/>
</dbReference>
<proteinExistence type="predicted"/>
<organism evidence="2 3">
    <name type="scientific">Aquabacterium soli</name>
    <dbReference type="NCBI Taxonomy" id="2493092"/>
    <lineage>
        <taxon>Bacteria</taxon>
        <taxon>Pseudomonadati</taxon>
        <taxon>Pseudomonadota</taxon>
        <taxon>Betaproteobacteria</taxon>
        <taxon>Burkholderiales</taxon>
        <taxon>Aquabacterium</taxon>
    </lineage>
</organism>
<dbReference type="AlphaFoldDB" id="A0A426V681"/>
<accession>A0A426V681</accession>
<keyword evidence="1" id="KW-0472">Membrane</keyword>
<feature type="transmembrane region" description="Helical" evidence="1">
    <location>
        <begin position="12"/>
        <end position="32"/>
    </location>
</feature>
<evidence type="ECO:0000313" key="2">
    <source>
        <dbReference type="EMBL" id="RRS02417.1"/>
    </source>
</evidence>
<keyword evidence="3" id="KW-1185">Reference proteome</keyword>
<feature type="transmembrane region" description="Helical" evidence="1">
    <location>
        <begin position="80"/>
        <end position="102"/>
    </location>
</feature>
<sequence length="113" mass="12398">MGLLVWASNTDHHPRGLLSLVLLFFMVGNSLNPERAIRSRVLETAAIFFFSLLFINGIVAFAPVKALMGLIAGQVMSSAAWAYGAGFHVAAMLFAAMWLLLLRHWRAVSANPR</sequence>
<reference evidence="2 3" key="1">
    <citation type="submission" date="2018-12" db="EMBL/GenBank/DDBJ databases">
        <title>The whole draft genome of Aquabacterium sp. SJQ9.</title>
        <authorList>
            <person name="Sun L."/>
            <person name="Gao X."/>
            <person name="Chen W."/>
            <person name="Huang K."/>
        </authorList>
    </citation>
    <scope>NUCLEOTIDE SEQUENCE [LARGE SCALE GENOMIC DNA]</scope>
    <source>
        <strain evidence="2 3">SJQ9</strain>
    </source>
</reference>
<protein>
    <submittedName>
        <fullName evidence="2">Uncharacterized protein</fullName>
    </submittedName>
</protein>
<comment type="caution">
    <text evidence="2">The sequence shown here is derived from an EMBL/GenBank/DDBJ whole genome shotgun (WGS) entry which is preliminary data.</text>
</comment>
<keyword evidence="1" id="KW-0812">Transmembrane</keyword>
<gene>
    <name evidence="2" type="ORF">EIP75_20945</name>
</gene>
<name>A0A426V681_9BURK</name>
<evidence type="ECO:0000313" key="3">
    <source>
        <dbReference type="Proteomes" id="UP000269265"/>
    </source>
</evidence>
<dbReference type="EMBL" id="RSED01000023">
    <property type="protein sequence ID" value="RRS02417.1"/>
    <property type="molecule type" value="Genomic_DNA"/>
</dbReference>
<evidence type="ECO:0000256" key="1">
    <source>
        <dbReference type="SAM" id="Phobius"/>
    </source>
</evidence>
<feature type="transmembrane region" description="Helical" evidence="1">
    <location>
        <begin position="44"/>
        <end position="68"/>
    </location>
</feature>
<dbReference type="RefSeq" id="WP_125245144.1">
    <property type="nucleotide sequence ID" value="NZ_RSED01000023.1"/>
</dbReference>